<reference evidence="1" key="1">
    <citation type="submission" date="2018-11" db="EMBL/GenBank/DDBJ databases">
        <authorList>
            <person name="Alioto T."/>
            <person name="Alioto T."/>
        </authorList>
    </citation>
    <scope>NUCLEOTIDE SEQUENCE</scope>
</reference>
<sequence length="52" mass="6395">MRSRPVQIHIRNSLWPIYIFKIKIIFKSLTTGNKHYKFRHLNFDGSESRTRY</sequence>
<dbReference type="EMBL" id="UYJE01005939">
    <property type="protein sequence ID" value="VDI41738.1"/>
    <property type="molecule type" value="Genomic_DNA"/>
</dbReference>
<gene>
    <name evidence="1" type="ORF">MGAL_10B059290</name>
</gene>
<dbReference type="AlphaFoldDB" id="A0A8B6EY49"/>
<name>A0A8B6EY49_MYTGA</name>
<proteinExistence type="predicted"/>
<organism evidence="1 2">
    <name type="scientific">Mytilus galloprovincialis</name>
    <name type="common">Mediterranean mussel</name>
    <dbReference type="NCBI Taxonomy" id="29158"/>
    <lineage>
        <taxon>Eukaryota</taxon>
        <taxon>Metazoa</taxon>
        <taxon>Spiralia</taxon>
        <taxon>Lophotrochozoa</taxon>
        <taxon>Mollusca</taxon>
        <taxon>Bivalvia</taxon>
        <taxon>Autobranchia</taxon>
        <taxon>Pteriomorphia</taxon>
        <taxon>Mytilida</taxon>
        <taxon>Mytiloidea</taxon>
        <taxon>Mytilidae</taxon>
        <taxon>Mytilinae</taxon>
        <taxon>Mytilus</taxon>
    </lineage>
</organism>
<dbReference type="Proteomes" id="UP000596742">
    <property type="component" value="Unassembled WGS sequence"/>
</dbReference>
<protein>
    <submittedName>
        <fullName evidence="1">Uncharacterized protein</fullName>
    </submittedName>
</protein>
<evidence type="ECO:0000313" key="1">
    <source>
        <dbReference type="EMBL" id="VDI41738.1"/>
    </source>
</evidence>
<accession>A0A8B6EY49</accession>
<keyword evidence="2" id="KW-1185">Reference proteome</keyword>
<comment type="caution">
    <text evidence="1">The sequence shown here is derived from an EMBL/GenBank/DDBJ whole genome shotgun (WGS) entry which is preliminary data.</text>
</comment>
<evidence type="ECO:0000313" key="2">
    <source>
        <dbReference type="Proteomes" id="UP000596742"/>
    </source>
</evidence>